<dbReference type="SUPFAM" id="SSF55874">
    <property type="entry name" value="ATPase domain of HSP90 chaperone/DNA topoisomerase II/histidine kinase"/>
    <property type="match status" value="1"/>
</dbReference>
<dbReference type="NCBIfam" id="TIGR00229">
    <property type="entry name" value="sensory_box"/>
    <property type="match status" value="1"/>
</dbReference>
<dbReference type="GO" id="GO:0000155">
    <property type="term" value="F:phosphorelay sensor kinase activity"/>
    <property type="evidence" value="ECO:0007669"/>
    <property type="project" value="InterPro"/>
</dbReference>
<dbReference type="Gene3D" id="3.30.450.20">
    <property type="entry name" value="PAS domain"/>
    <property type="match status" value="1"/>
</dbReference>
<reference evidence="16 17" key="1">
    <citation type="submission" date="2016-10" db="EMBL/GenBank/DDBJ databases">
        <authorList>
            <person name="de Groot N.N."/>
        </authorList>
    </citation>
    <scope>NUCLEOTIDE SEQUENCE [LARGE SCALE GENOMIC DNA]</scope>
    <source>
        <strain evidence="16 17">DSM 12271</strain>
    </source>
</reference>
<dbReference type="InterPro" id="IPR005467">
    <property type="entry name" value="His_kinase_dom"/>
</dbReference>
<keyword evidence="4" id="KW-1003">Cell membrane</keyword>
<keyword evidence="12" id="KW-1133">Transmembrane helix</keyword>
<evidence type="ECO:0000256" key="8">
    <source>
        <dbReference type="ARBA" id="ARBA00022777"/>
    </source>
</evidence>
<dbReference type="EMBL" id="FOKI01000002">
    <property type="protein sequence ID" value="SFA77972.1"/>
    <property type="molecule type" value="Genomic_DNA"/>
</dbReference>
<dbReference type="SUPFAM" id="SSF47384">
    <property type="entry name" value="Homodimeric domain of signal transducing histidine kinase"/>
    <property type="match status" value="1"/>
</dbReference>
<dbReference type="Pfam" id="PF13188">
    <property type="entry name" value="PAS_8"/>
    <property type="match status" value="1"/>
</dbReference>
<evidence type="ECO:0000256" key="11">
    <source>
        <dbReference type="ARBA" id="ARBA00023136"/>
    </source>
</evidence>
<dbReference type="PANTHER" id="PTHR45453:SF1">
    <property type="entry name" value="PHOSPHATE REGULON SENSOR PROTEIN PHOR"/>
    <property type="match status" value="1"/>
</dbReference>
<dbReference type="InterPro" id="IPR003661">
    <property type="entry name" value="HisK_dim/P_dom"/>
</dbReference>
<dbReference type="PROSITE" id="PS50112">
    <property type="entry name" value="PAS"/>
    <property type="match status" value="1"/>
</dbReference>
<evidence type="ECO:0000259" key="15">
    <source>
        <dbReference type="PROSITE" id="PS50885"/>
    </source>
</evidence>
<dbReference type="SMART" id="SM00387">
    <property type="entry name" value="HATPase_c"/>
    <property type="match status" value="1"/>
</dbReference>
<dbReference type="FunFam" id="3.30.565.10:FF:000006">
    <property type="entry name" value="Sensor histidine kinase WalK"/>
    <property type="match status" value="1"/>
</dbReference>
<dbReference type="InterPro" id="IPR000014">
    <property type="entry name" value="PAS"/>
</dbReference>
<evidence type="ECO:0000313" key="17">
    <source>
        <dbReference type="Proteomes" id="UP000198619"/>
    </source>
</evidence>
<dbReference type="InterPro" id="IPR003594">
    <property type="entry name" value="HATPase_dom"/>
</dbReference>
<dbReference type="InterPro" id="IPR003660">
    <property type="entry name" value="HAMP_dom"/>
</dbReference>
<keyword evidence="7" id="KW-0547">Nucleotide-binding</keyword>
<gene>
    <name evidence="16" type="ORF">SAMN04488528_1002199</name>
</gene>
<evidence type="ECO:0000256" key="3">
    <source>
        <dbReference type="ARBA" id="ARBA00012438"/>
    </source>
</evidence>
<comment type="subcellular location">
    <subcellularLocation>
        <location evidence="2">Cell membrane</location>
    </subcellularLocation>
</comment>
<dbReference type="CDD" id="cd00130">
    <property type="entry name" value="PAS"/>
    <property type="match status" value="1"/>
</dbReference>
<dbReference type="SMART" id="SM00304">
    <property type="entry name" value="HAMP"/>
    <property type="match status" value="1"/>
</dbReference>
<dbReference type="RefSeq" id="WP_090038445.1">
    <property type="nucleotide sequence ID" value="NZ_FOKI01000002.1"/>
</dbReference>
<keyword evidence="10" id="KW-0902">Two-component regulatory system</keyword>
<dbReference type="GO" id="GO:0005524">
    <property type="term" value="F:ATP binding"/>
    <property type="evidence" value="ECO:0007669"/>
    <property type="project" value="UniProtKB-KW"/>
</dbReference>
<dbReference type="STRING" id="84698.SAMN04488528_1002199"/>
<dbReference type="Gene3D" id="3.30.565.10">
    <property type="entry name" value="Histidine kinase-like ATPase, C-terminal domain"/>
    <property type="match status" value="1"/>
</dbReference>
<dbReference type="CDD" id="cd06225">
    <property type="entry name" value="HAMP"/>
    <property type="match status" value="1"/>
</dbReference>
<dbReference type="Gene3D" id="1.10.287.130">
    <property type="match status" value="1"/>
</dbReference>
<dbReference type="InterPro" id="IPR036097">
    <property type="entry name" value="HisK_dim/P_sf"/>
</dbReference>
<evidence type="ECO:0000256" key="5">
    <source>
        <dbReference type="ARBA" id="ARBA00022553"/>
    </source>
</evidence>
<keyword evidence="5" id="KW-0597">Phosphoprotein</keyword>
<dbReference type="Gene3D" id="6.10.340.10">
    <property type="match status" value="1"/>
</dbReference>
<keyword evidence="11 12" id="KW-0472">Membrane</keyword>
<dbReference type="GO" id="GO:0016036">
    <property type="term" value="P:cellular response to phosphate starvation"/>
    <property type="evidence" value="ECO:0007669"/>
    <property type="project" value="TreeGrafter"/>
</dbReference>
<dbReference type="CDD" id="cd00075">
    <property type="entry name" value="HATPase"/>
    <property type="match status" value="1"/>
</dbReference>
<evidence type="ECO:0000256" key="12">
    <source>
        <dbReference type="SAM" id="Phobius"/>
    </source>
</evidence>
<evidence type="ECO:0000259" key="13">
    <source>
        <dbReference type="PROSITE" id="PS50109"/>
    </source>
</evidence>
<dbReference type="SUPFAM" id="SSF158472">
    <property type="entry name" value="HAMP domain-like"/>
    <property type="match status" value="1"/>
</dbReference>
<proteinExistence type="predicted"/>
<dbReference type="GO" id="GO:0005886">
    <property type="term" value="C:plasma membrane"/>
    <property type="evidence" value="ECO:0007669"/>
    <property type="project" value="UniProtKB-SubCell"/>
</dbReference>
<dbReference type="PROSITE" id="PS50109">
    <property type="entry name" value="HIS_KIN"/>
    <property type="match status" value="1"/>
</dbReference>
<dbReference type="InterPro" id="IPR035965">
    <property type="entry name" value="PAS-like_dom_sf"/>
</dbReference>
<keyword evidence="17" id="KW-1185">Reference proteome</keyword>
<comment type="catalytic activity">
    <reaction evidence="1">
        <text>ATP + protein L-histidine = ADP + protein N-phospho-L-histidine.</text>
        <dbReference type="EC" id="2.7.13.3"/>
    </reaction>
</comment>
<dbReference type="EC" id="2.7.13.3" evidence="3"/>
<dbReference type="InterPro" id="IPR050351">
    <property type="entry name" value="BphY/WalK/GraS-like"/>
</dbReference>
<accession>A0A1I0VNS3</accession>
<dbReference type="InterPro" id="IPR036890">
    <property type="entry name" value="HATPase_C_sf"/>
</dbReference>
<dbReference type="FunFam" id="1.10.287.130:FF:000008">
    <property type="entry name" value="Two-component sensor histidine kinase"/>
    <property type="match status" value="1"/>
</dbReference>
<keyword evidence="12" id="KW-0812">Transmembrane</keyword>
<dbReference type="Pfam" id="PF02518">
    <property type="entry name" value="HATPase_c"/>
    <property type="match status" value="1"/>
</dbReference>
<feature type="domain" description="HAMP" evidence="15">
    <location>
        <begin position="178"/>
        <end position="230"/>
    </location>
</feature>
<dbReference type="GO" id="GO:0004721">
    <property type="term" value="F:phosphoprotein phosphatase activity"/>
    <property type="evidence" value="ECO:0007669"/>
    <property type="project" value="TreeGrafter"/>
</dbReference>
<dbReference type="PROSITE" id="PS50885">
    <property type="entry name" value="HAMP"/>
    <property type="match status" value="1"/>
</dbReference>
<evidence type="ECO:0000256" key="9">
    <source>
        <dbReference type="ARBA" id="ARBA00022840"/>
    </source>
</evidence>
<dbReference type="AlphaFoldDB" id="A0A1I0VNS3"/>
<organism evidence="16 17">
    <name type="scientific">Clostridium frigidicarnis</name>
    <dbReference type="NCBI Taxonomy" id="84698"/>
    <lineage>
        <taxon>Bacteria</taxon>
        <taxon>Bacillati</taxon>
        <taxon>Bacillota</taxon>
        <taxon>Clostridia</taxon>
        <taxon>Eubacteriales</taxon>
        <taxon>Clostridiaceae</taxon>
        <taxon>Clostridium</taxon>
    </lineage>
</organism>
<name>A0A1I0VNS3_9CLOT</name>
<feature type="domain" description="PAS" evidence="14">
    <location>
        <begin position="235"/>
        <end position="275"/>
    </location>
</feature>
<dbReference type="Pfam" id="PF00672">
    <property type="entry name" value="HAMP"/>
    <property type="match status" value="1"/>
</dbReference>
<feature type="domain" description="Histidine kinase" evidence="13">
    <location>
        <begin position="353"/>
        <end position="567"/>
    </location>
</feature>
<dbReference type="Pfam" id="PF00512">
    <property type="entry name" value="HisKA"/>
    <property type="match status" value="1"/>
</dbReference>
<dbReference type="NCBIfam" id="NF046044">
    <property type="entry name" value="PnpS"/>
    <property type="match status" value="1"/>
</dbReference>
<feature type="transmembrane region" description="Helical" evidence="12">
    <location>
        <begin position="157"/>
        <end position="176"/>
    </location>
</feature>
<dbReference type="PRINTS" id="PR00344">
    <property type="entry name" value="BCTRLSENSOR"/>
</dbReference>
<evidence type="ECO:0000256" key="6">
    <source>
        <dbReference type="ARBA" id="ARBA00022679"/>
    </source>
</evidence>
<keyword evidence="8 16" id="KW-0418">Kinase</keyword>
<dbReference type="PANTHER" id="PTHR45453">
    <property type="entry name" value="PHOSPHATE REGULON SENSOR PROTEIN PHOR"/>
    <property type="match status" value="1"/>
</dbReference>
<evidence type="ECO:0000313" key="16">
    <source>
        <dbReference type="EMBL" id="SFA77972.1"/>
    </source>
</evidence>
<protein>
    <recommendedName>
        <fullName evidence="3">histidine kinase</fullName>
        <ecNumber evidence="3">2.7.13.3</ecNumber>
    </recommendedName>
</protein>
<sequence length="568" mass="64940">MRKKILILVISTIIFTLIVISSLFIVISNYQQITNTKQELSINNRIINRAIENKSINDINYVFDELYNKEDFRITWINKNGEVLYDSDVDSKIMGTHSDREEVKQAKESGNGSSIRYSGSLDKNMLYYATELSDGGIIRTAIALDNINILKSEFIKYYIIVFILVIFMAVMLSVRLSQIIVDPIKELEFVTSRIAGGDLNRRVKAYYGDEVGDLAKTFNNMTNKLQSTISEARDKQNRLEAILKSMDSGVVAVDRNSKIIMMNPYAKKIFGIKKNIIGENLMDNIRDFEFEKVFKENSDDFKELTILWPSEKDLRIRTAEIRTDTELIGTVAVVQDVTDIKKLENVRSEFVANVSHELKTPLTSIKGFAETLKYVDDDVNKERFLNIINDEAERLTRLIEDILILSHIEQHNDDVIEIIKVDEVLKDLYYLMKNTADKKDILLEFNLNSNVTLIGNKDRFKQMMINLIDNGIKYSDFKGKVKVISGKESNNCVIKIIDKGMGISEEHISRLFERFYRVDKARSRANGGTGLGLAIVKHIIITFEGKIDVKSEVGKGSEFKITLPIKKL</sequence>
<dbReference type="CDD" id="cd00082">
    <property type="entry name" value="HisKA"/>
    <property type="match status" value="1"/>
</dbReference>
<dbReference type="OrthoDB" id="9813151at2"/>
<dbReference type="Proteomes" id="UP000198619">
    <property type="component" value="Unassembled WGS sequence"/>
</dbReference>
<evidence type="ECO:0000256" key="1">
    <source>
        <dbReference type="ARBA" id="ARBA00000085"/>
    </source>
</evidence>
<evidence type="ECO:0000256" key="2">
    <source>
        <dbReference type="ARBA" id="ARBA00004236"/>
    </source>
</evidence>
<evidence type="ECO:0000256" key="4">
    <source>
        <dbReference type="ARBA" id="ARBA00022475"/>
    </source>
</evidence>
<dbReference type="SMART" id="SM00091">
    <property type="entry name" value="PAS"/>
    <property type="match status" value="1"/>
</dbReference>
<evidence type="ECO:0000256" key="10">
    <source>
        <dbReference type="ARBA" id="ARBA00023012"/>
    </source>
</evidence>
<feature type="transmembrane region" description="Helical" evidence="12">
    <location>
        <begin position="6"/>
        <end position="27"/>
    </location>
</feature>
<keyword evidence="6" id="KW-0808">Transferase</keyword>
<keyword evidence="9" id="KW-0067">ATP-binding</keyword>
<evidence type="ECO:0000256" key="7">
    <source>
        <dbReference type="ARBA" id="ARBA00022741"/>
    </source>
</evidence>
<evidence type="ECO:0000259" key="14">
    <source>
        <dbReference type="PROSITE" id="PS50112"/>
    </source>
</evidence>
<dbReference type="SUPFAM" id="SSF55785">
    <property type="entry name" value="PYP-like sensor domain (PAS domain)"/>
    <property type="match status" value="1"/>
</dbReference>
<dbReference type="SMART" id="SM00388">
    <property type="entry name" value="HisKA"/>
    <property type="match status" value="1"/>
</dbReference>
<dbReference type="InterPro" id="IPR004358">
    <property type="entry name" value="Sig_transdc_His_kin-like_C"/>
</dbReference>